<gene>
    <name evidence="2" type="ORF">TWF730_002534</name>
</gene>
<dbReference type="EMBL" id="JAVHNS010000012">
    <property type="protein sequence ID" value="KAK6338471.1"/>
    <property type="molecule type" value="Genomic_DNA"/>
</dbReference>
<dbReference type="Proteomes" id="UP001373714">
    <property type="component" value="Unassembled WGS sequence"/>
</dbReference>
<comment type="caution">
    <text evidence="2">The sequence shown here is derived from an EMBL/GenBank/DDBJ whole genome shotgun (WGS) entry which is preliminary data.</text>
</comment>
<name>A0AAV9UD78_9PEZI</name>
<reference evidence="2 3" key="1">
    <citation type="submission" date="2019-10" db="EMBL/GenBank/DDBJ databases">
        <authorList>
            <person name="Palmer J.M."/>
        </authorList>
    </citation>
    <scope>NUCLEOTIDE SEQUENCE [LARGE SCALE GENOMIC DNA]</scope>
    <source>
        <strain evidence="2 3">TWF730</strain>
    </source>
</reference>
<feature type="region of interest" description="Disordered" evidence="1">
    <location>
        <begin position="1"/>
        <end position="25"/>
    </location>
</feature>
<accession>A0AAV9UD78</accession>
<proteinExistence type="predicted"/>
<evidence type="ECO:0000313" key="2">
    <source>
        <dbReference type="EMBL" id="KAK6338471.1"/>
    </source>
</evidence>
<evidence type="ECO:0000256" key="1">
    <source>
        <dbReference type="SAM" id="MobiDB-lite"/>
    </source>
</evidence>
<dbReference type="InterPro" id="IPR049756">
    <property type="entry name" value="PlcA-like_dom"/>
</dbReference>
<sequence length="594" mass="66809">MATVEVPNPTDGAPTEPEMQTEQQDDAEITIDLPLKFIADLYDASSHCKEPENHHELEEKFEDAIKADLEARGVDATTDSERLKAGWREYPYYKTQYVVDFDKNGIPLGHKTWLPEFQMKIQQGETEDGRPTGYFQVFESQDEAELVLNTEEFKRSRDFDLPGIKYPPQEGEEVIYIWAFGKKYPFGAAMFDKNMKPLARLGAPGEVGVCYKYAEHAHIGDNITLQWPDKECKGVEPLKLENGKSLSYGQINALGAREDQNLTQQIIDNRQHEVDLVQETLNAGNSVHDLYKGPALRKRASDAPLVERVIGKENGSLLNLTMNGKGPSYIRLLQLNFDHFGNDAKLAYNAGHTCALQAAAKGDLNLAYTLNAFADHFLGDQFAAGHLRTPRRILHGNDADVAAGINVALEALDEYNINMQDITLKNGLNIGKAAFSLVANSKSKVWNTIKGLAPDLCSKYMHDEDNYLGLYVTNRRGDKWRAYGDSKMFEASNKTNKDMMKECLQASADEVYEAYKTKNIISPDQFVAWTIAPCEVLPGNHAPLFDSRGWVRKELGNPKCREYVDPKTWRFKWVISGFAGLVFSLNFTDAFSKY</sequence>
<protein>
    <submittedName>
        <fullName evidence="2">Uncharacterized protein</fullName>
    </submittedName>
</protein>
<evidence type="ECO:0000313" key="3">
    <source>
        <dbReference type="Proteomes" id="UP001373714"/>
    </source>
</evidence>
<dbReference type="CDD" id="cd22893">
    <property type="entry name" value="PlcA-like"/>
    <property type="match status" value="1"/>
</dbReference>
<organism evidence="2 3">
    <name type="scientific">Orbilia blumenaviensis</name>
    <dbReference type="NCBI Taxonomy" id="1796055"/>
    <lineage>
        <taxon>Eukaryota</taxon>
        <taxon>Fungi</taxon>
        <taxon>Dikarya</taxon>
        <taxon>Ascomycota</taxon>
        <taxon>Pezizomycotina</taxon>
        <taxon>Orbiliomycetes</taxon>
        <taxon>Orbiliales</taxon>
        <taxon>Orbiliaceae</taxon>
        <taxon>Orbilia</taxon>
    </lineage>
</organism>
<keyword evidence="3" id="KW-1185">Reference proteome</keyword>
<dbReference type="AlphaFoldDB" id="A0AAV9UD78"/>